<comment type="caution">
    <text evidence="6">The sequence shown here is derived from an EMBL/GenBank/DDBJ whole genome shotgun (WGS) entry which is preliminary data.</text>
</comment>
<name>A0A0F4QDM8_9GAMM</name>
<dbReference type="PANTHER" id="PTHR43491:SF2">
    <property type="entry name" value="UDP-N-ACETYL-D-MANNOSAMINE DEHYDROGENASE"/>
    <property type="match status" value="1"/>
</dbReference>
<evidence type="ECO:0000256" key="4">
    <source>
        <dbReference type="PIRNR" id="PIRNR000124"/>
    </source>
</evidence>
<dbReference type="InterPro" id="IPR036220">
    <property type="entry name" value="UDP-Glc/GDP-Man_DH_C_sf"/>
</dbReference>
<dbReference type="AlphaFoldDB" id="A0A0F4QDM8"/>
<dbReference type="SUPFAM" id="SSF48179">
    <property type="entry name" value="6-phosphogluconate dehydrogenase C-terminal domain-like"/>
    <property type="match status" value="1"/>
</dbReference>
<gene>
    <name evidence="6" type="ORF">TW77_21435</name>
</gene>
<dbReference type="OrthoDB" id="9803238at2"/>
<dbReference type="GO" id="GO:0051287">
    <property type="term" value="F:NAD binding"/>
    <property type="evidence" value="ECO:0007669"/>
    <property type="project" value="InterPro"/>
</dbReference>
<evidence type="ECO:0000256" key="1">
    <source>
        <dbReference type="ARBA" id="ARBA00006601"/>
    </source>
</evidence>
<dbReference type="InterPro" id="IPR001732">
    <property type="entry name" value="UDP-Glc/GDP-Man_DH_N"/>
</dbReference>
<dbReference type="GO" id="GO:0000271">
    <property type="term" value="P:polysaccharide biosynthetic process"/>
    <property type="evidence" value="ECO:0007669"/>
    <property type="project" value="InterPro"/>
</dbReference>
<dbReference type="Gene3D" id="3.40.50.720">
    <property type="entry name" value="NAD(P)-binding Rossmann-like Domain"/>
    <property type="match status" value="2"/>
</dbReference>
<dbReference type="InterPro" id="IPR028359">
    <property type="entry name" value="UDP_ManNAc/GlcNAc_DH"/>
</dbReference>
<accession>A0A0F4QDM8</accession>
<sequence length="424" mass="47202">MDLNKVKIGVIGLGYVGLPLAVEFGKKYQTLGFDINQNRVSELLAGHDSTLEVSDEELKQTHMLSYSHTVEDLKSCNIYIVTVPTPIDEHKQPDLTPLVKASEMLGKVVSKGDIIIYESTVYPGATEEVCLPVVEQVSGLEFNKDFFAGYSPERINPGDKEHRVTNILKVISGSNDDIAEIVDNLYKSVITAGTHKASSIKVAEAAKVIENTQRDVNIALINELSIIFNKLGIDTLEVLEAAGTKWNFLPFRPGLVGGHCIGVDPYYLTHKAQTVGYHPEMILAGRRLNDGMGQYVVSQLVKKMLKQRIHVEGANILVMGFTFKENCPDLRNTRVIDIVEELKEYNTNVDVLDPWCSSEEAEHEYGLTLVKEVKQGHYDAIILAVGHNEFKQLGANAIRKFGKSEHVLYDLKYVLDKSSVDMRL</sequence>
<dbReference type="PIRSF" id="PIRSF500136">
    <property type="entry name" value="UDP_ManNAc_DH"/>
    <property type="match status" value="1"/>
</dbReference>
<dbReference type="InterPro" id="IPR036291">
    <property type="entry name" value="NAD(P)-bd_dom_sf"/>
</dbReference>
<dbReference type="SUPFAM" id="SSF51735">
    <property type="entry name" value="NAD(P)-binding Rossmann-fold domains"/>
    <property type="match status" value="1"/>
</dbReference>
<dbReference type="InterPro" id="IPR014026">
    <property type="entry name" value="UDP-Glc/GDP-Man_DH_dimer"/>
</dbReference>
<dbReference type="Proteomes" id="UP000033452">
    <property type="component" value="Unassembled WGS sequence"/>
</dbReference>
<dbReference type="EMBL" id="JXYA01000061">
    <property type="protein sequence ID" value="KJZ05818.1"/>
    <property type="molecule type" value="Genomic_DNA"/>
</dbReference>
<dbReference type="InterPro" id="IPR008927">
    <property type="entry name" value="6-PGluconate_DH-like_C_sf"/>
</dbReference>
<evidence type="ECO:0000256" key="3">
    <source>
        <dbReference type="ARBA" id="ARBA00023027"/>
    </source>
</evidence>
<feature type="domain" description="UDP-glucose/GDP-mannose dehydrogenase C-terminal" evidence="5">
    <location>
        <begin position="317"/>
        <end position="417"/>
    </location>
</feature>
<dbReference type="PIRSF" id="PIRSF000124">
    <property type="entry name" value="UDPglc_GDPman_dh"/>
    <property type="match status" value="1"/>
</dbReference>
<dbReference type="NCBIfam" id="NF011729">
    <property type="entry name" value="PRK15182.1"/>
    <property type="match status" value="1"/>
</dbReference>
<evidence type="ECO:0000256" key="2">
    <source>
        <dbReference type="ARBA" id="ARBA00023002"/>
    </source>
</evidence>
<dbReference type="RefSeq" id="WP_046007003.1">
    <property type="nucleotide sequence ID" value="NZ_JXYA01000061.1"/>
</dbReference>
<keyword evidence="3" id="KW-0520">NAD</keyword>
<dbReference type="SMART" id="SM00984">
    <property type="entry name" value="UDPG_MGDP_dh_C"/>
    <property type="match status" value="1"/>
</dbReference>
<dbReference type="Pfam" id="PF00984">
    <property type="entry name" value="UDPG_MGDP_dh"/>
    <property type="match status" value="1"/>
</dbReference>
<dbReference type="SUPFAM" id="SSF52413">
    <property type="entry name" value="UDP-glucose/GDP-mannose dehydrogenase C-terminal domain"/>
    <property type="match status" value="1"/>
</dbReference>
<dbReference type="PANTHER" id="PTHR43491">
    <property type="entry name" value="UDP-N-ACETYL-D-MANNOSAMINE DEHYDROGENASE"/>
    <property type="match status" value="1"/>
</dbReference>
<protein>
    <submittedName>
        <fullName evidence="6">Vi polysaccharide biosynthesis protein VipA/TviB</fullName>
    </submittedName>
</protein>
<evidence type="ECO:0000313" key="6">
    <source>
        <dbReference type="EMBL" id="KJZ05818.1"/>
    </source>
</evidence>
<keyword evidence="2" id="KW-0560">Oxidoreductase</keyword>
<evidence type="ECO:0000259" key="5">
    <source>
        <dbReference type="SMART" id="SM00984"/>
    </source>
</evidence>
<dbReference type="NCBIfam" id="TIGR03026">
    <property type="entry name" value="NDP-sugDHase"/>
    <property type="match status" value="1"/>
</dbReference>
<comment type="similarity">
    <text evidence="1 4">Belongs to the UDP-glucose/GDP-mannose dehydrogenase family.</text>
</comment>
<reference evidence="6 7" key="1">
    <citation type="journal article" date="2015" name="BMC Genomics">
        <title>Genome mining reveals unlocked bioactive potential of marine Gram-negative bacteria.</title>
        <authorList>
            <person name="Machado H."/>
            <person name="Sonnenschein E.C."/>
            <person name="Melchiorsen J."/>
            <person name="Gram L."/>
        </authorList>
    </citation>
    <scope>NUCLEOTIDE SEQUENCE [LARGE SCALE GENOMIC DNA]</scope>
    <source>
        <strain evidence="6 7">S2471</strain>
    </source>
</reference>
<dbReference type="Pfam" id="PF03720">
    <property type="entry name" value="UDPG_MGDP_dh_C"/>
    <property type="match status" value="1"/>
</dbReference>
<dbReference type="GO" id="GO:0016616">
    <property type="term" value="F:oxidoreductase activity, acting on the CH-OH group of donors, NAD or NADP as acceptor"/>
    <property type="evidence" value="ECO:0007669"/>
    <property type="project" value="InterPro"/>
</dbReference>
<dbReference type="Pfam" id="PF03721">
    <property type="entry name" value="UDPG_MGDP_dh_N"/>
    <property type="match status" value="1"/>
</dbReference>
<evidence type="ECO:0000313" key="7">
    <source>
        <dbReference type="Proteomes" id="UP000033452"/>
    </source>
</evidence>
<dbReference type="InterPro" id="IPR017476">
    <property type="entry name" value="UDP-Glc/GDP-Man"/>
</dbReference>
<organism evidence="6 7">
    <name type="scientific">Pseudoalteromonas rubra</name>
    <dbReference type="NCBI Taxonomy" id="43658"/>
    <lineage>
        <taxon>Bacteria</taxon>
        <taxon>Pseudomonadati</taxon>
        <taxon>Pseudomonadota</taxon>
        <taxon>Gammaproteobacteria</taxon>
        <taxon>Alteromonadales</taxon>
        <taxon>Pseudoalteromonadaceae</taxon>
        <taxon>Pseudoalteromonas</taxon>
    </lineage>
</organism>
<dbReference type="GO" id="GO:0016628">
    <property type="term" value="F:oxidoreductase activity, acting on the CH-CH group of donors, NAD or NADP as acceptor"/>
    <property type="evidence" value="ECO:0007669"/>
    <property type="project" value="InterPro"/>
</dbReference>
<keyword evidence="7" id="KW-1185">Reference proteome</keyword>
<dbReference type="InterPro" id="IPR014027">
    <property type="entry name" value="UDP-Glc/GDP-Man_DH_C"/>
</dbReference>
<dbReference type="PATRIC" id="fig|43658.5.peg.4518"/>
<proteinExistence type="inferred from homology"/>